<dbReference type="AlphaFoldDB" id="A0A9X0WGR6"/>
<name>A0A9X0WGR6_9GAMM</name>
<dbReference type="Gene3D" id="3.30.160.250">
    <property type="match status" value="1"/>
</dbReference>
<dbReference type="Proteomes" id="UP001138802">
    <property type="component" value="Unassembled WGS sequence"/>
</dbReference>
<dbReference type="Pfam" id="PF15919">
    <property type="entry name" value="HicB_lk_antitox"/>
    <property type="match status" value="1"/>
</dbReference>
<evidence type="ECO:0000259" key="1">
    <source>
        <dbReference type="Pfam" id="PF15919"/>
    </source>
</evidence>
<sequence>MTKYLIEVFWSDEDQGFIAIAPDLPGCSAFGETAAKAVRELEDAQSAWIEACQSSGDSIPAPTAKARHAA</sequence>
<dbReference type="InterPro" id="IPR031807">
    <property type="entry name" value="HicB-like"/>
</dbReference>
<evidence type="ECO:0000313" key="3">
    <source>
        <dbReference type="Proteomes" id="UP001138802"/>
    </source>
</evidence>
<protein>
    <submittedName>
        <fullName evidence="2">HicB family protein</fullName>
    </submittedName>
</protein>
<gene>
    <name evidence="2" type="ORF">CKO25_06465</name>
</gene>
<organism evidence="2 3">
    <name type="scientific">Thiocapsa imhoffii</name>
    <dbReference type="NCBI Taxonomy" id="382777"/>
    <lineage>
        <taxon>Bacteria</taxon>
        <taxon>Pseudomonadati</taxon>
        <taxon>Pseudomonadota</taxon>
        <taxon>Gammaproteobacteria</taxon>
        <taxon>Chromatiales</taxon>
        <taxon>Chromatiaceae</taxon>
        <taxon>Thiocapsa</taxon>
    </lineage>
</organism>
<evidence type="ECO:0000313" key="2">
    <source>
        <dbReference type="EMBL" id="MBK1644303.1"/>
    </source>
</evidence>
<comment type="caution">
    <text evidence="2">The sequence shown here is derived from an EMBL/GenBank/DDBJ whole genome shotgun (WGS) entry which is preliminary data.</text>
</comment>
<accession>A0A9X0WGR6</accession>
<dbReference type="EMBL" id="NRSD01000005">
    <property type="protein sequence ID" value="MBK1644303.1"/>
    <property type="molecule type" value="Genomic_DNA"/>
</dbReference>
<feature type="domain" description="HicB-like antitoxin of toxin-antitoxin system" evidence="1">
    <location>
        <begin position="8"/>
        <end position="64"/>
    </location>
</feature>
<dbReference type="RefSeq" id="WP_200387110.1">
    <property type="nucleotide sequence ID" value="NZ_NRSD01000005.1"/>
</dbReference>
<proteinExistence type="predicted"/>
<dbReference type="InterPro" id="IPR035069">
    <property type="entry name" value="TTHA1013/TTHA0281-like"/>
</dbReference>
<keyword evidence="3" id="KW-1185">Reference proteome</keyword>
<dbReference type="SUPFAM" id="SSF143100">
    <property type="entry name" value="TTHA1013/TTHA0281-like"/>
    <property type="match status" value="1"/>
</dbReference>
<reference evidence="2 3" key="1">
    <citation type="journal article" date="2020" name="Microorganisms">
        <title>Osmotic Adaptation and Compatible Solute Biosynthesis of Phototrophic Bacteria as Revealed from Genome Analyses.</title>
        <authorList>
            <person name="Imhoff J.F."/>
            <person name="Rahn T."/>
            <person name="Kunzel S."/>
            <person name="Keller A."/>
            <person name="Neulinger S.C."/>
        </authorList>
    </citation>
    <scope>NUCLEOTIDE SEQUENCE [LARGE SCALE GENOMIC DNA]</scope>
    <source>
        <strain evidence="2 3">DSM 21303</strain>
    </source>
</reference>